<dbReference type="GO" id="GO:0016592">
    <property type="term" value="C:mediator complex"/>
    <property type="evidence" value="ECO:0007669"/>
    <property type="project" value="TreeGrafter"/>
</dbReference>
<proteinExistence type="inferred from homology"/>
<dbReference type="Pfam" id="PF15440">
    <property type="entry name" value="THRAP3_BCLAF1"/>
    <property type="match status" value="1"/>
</dbReference>
<dbReference type="GO" id="GO:0045944">
    <property type="term" value="P:positive regulation of transcription by RNA polymerase II"/>
    <property type="evidence" value="ECO:0007669"/>
    <property type="project" value="TreeGrafter"/>
</dbReference>
<feature type="compositionally biased region" description="Basic and acidic residues" evidence="2">
    <location>
        <begin position="203"/>
        <end position="212"/>
    </location>
</feature>
<dbReference type="PANTHER" id="PTHR15268:SF17">
    <property type="entry name" value="BCLAF1 AND THRAP3 FAMILY MEMBER 3"/>
    <property type="match status" value="1"/>
</dbReference>
<organism evidence="3 4">
    <name type="scientific">Oncorhynchus kisutch</name>
    <name type="common">Coho salmon</name>
    <name type="synonym">Salmo kisutch</name>
    <dbReference type="NCBI Taxonomy" id="8019"/>
    <lineage>
        <taxon>Eukaryota</taxon>
        <taxon>Metazoa</taxon>
        <taxon>Chordata</taxon>
        <taxon>Craniata</taxon>
        <taxon>Vertebrata</taxon>
        <taxon>Euteleostomi</taxon>
        <taxon>Actinopterygii</taxon>
        <taxon>Neopterygii</taxon>
        <taxon>Teleostei</taxon>
        <taxon>Protacanthopterygii</taxon>
        <taxon>Salmoniformes</taxon>
        <taxon>Salmonidae</taxon>
        <taxon>Salmoninae</taxon>
        <taxon>Oncorhynchus</taxon>
    </lineage>
</organism>
<feature type="compositionally biased region" description="Basic and acidic residues" evidence="2">
    <location>
        <begin position="222"/>
        <end position="232"/>
    </location>
</feature>
<feature type="region of interest" description="Disordered" evidence="2">
    <location>
        <begin position="489"/>
        <end position="578"/>
    </location>
</feature>
<evidence type="ECO:0000313" key="3">
    <source>
        <dbReference type="Ensembl" id="ENSOKIP00005116570.1"/>
    </source>
</evidence>
<evidence type="ECO:0000256" key="1">
    <source>
        <dbReference type="ARBA" id="ARBA00006481"/>
    </source>
</evidence>
<dbReference type="Ensembl" id="ENSOKIT00005124648.1">
    <property type="protein sequence ID" value="ENSOKIP00005116570.1"/>
    <property type="gene ID" value="ENSOKIG00005050459.1"/>
</dbReference>
<dbReference type="GeneTree" id="ENSGT00950000183163"/>
<reference evidence="3" key="2">
    <citation type="submission" date="2025-09" db="UniProtKB">
        <authorList>
            <consortium name="Ensembl"/>
        </authorList>
    </citation>
    <scope>IDENTIFICATION</scope>
</reference>
<dbReference type="Proteomes" id="UP000694557">
    <property type="component" value="Unassembled WGS sequence"/>
</dbReference>
<dbReference type="GO" id="GO:0003712">
    <property type="term" value="F:transcription coregulator activity"/>
    <property type="evidence" value="ECO:0007669"/>
    <property type="project" value="TreeGrafter"/>
</dbReference>
<evidence type="ECO:0000256" key="2">
    <source>
        <dbReference type="SAM" id="MobiDB-lite"/>
    </source>
</evidence>
<feature type="compositionally biased region" description="Polar residues" evidence="2">
    <location>
        <begin position="567"/>
        <end position="578"/>
    </location>
</feature>
<comment type="similarity">
    <text evidence="1">Belongs to the BCLAF1/THRAP3 family.</text>
</comment>
<dbReference type="InterPro" id="IPR029199">
    <property type="entry name" value="THRAP3_BCLAF1"/>
</dbReference>
<dbReference type="AlphaFoldDB" id="A0A8C7LEB6"/>
<dbReference type="GO" id="GO:0003677">
    <property type="term" value="F:DNA binding"/>
    <property type="evidence" value="ECO:0007669"/>
    <property type="project" value="TreeGrafter"/>
</dbReference>
<accession>A0A8C7LEB6</accession>
<sequence>MVYGVTARERFVVVISLSQYVTHSYSFSLSTDFSRWRECQGHDRHIILTGEYLAHCSFDMLVQCVGQDISFTMLAQLGTLYEGCFTIKMYYCFLCYYRGSPRRQDARRFPWDDPDFDPQQVLADLGRLPWEENRNPGESHEDQWVRFMDQIHPDGHRRPMPRGSLRPKGHRRPISPGLHRPNQHLPPEDFHHCRTPPPPHELGYAERRRLSPHDGGGGGRGRVKEEFQRCEGKLPPSPQRLPRERLPSLAPQHTHYSPSHHQRAPSAGWRRKEGDQSQGRSRDRSPRERVQGGGKWERRGEGGDSPGSYRDRKRDDMQREWSTISDRNRRETVEPVNPGQLCYSSDRQLSLDLVNVGRQRLDFLPMLEHSGTYRESTMHSGTFAQEIITLVHQVKEHYFRGDSVKLTERFCGAQDGLPEEEQEEEKPTLNRRFNMSLSEPDMEHLFSKVGRMQKQQQAVSDPGDLRHDLERRRQERLEGVKVTIPGGRLSQRPLVAGSDHHEEYGSGEEEVQEEEDGFSSGWPGLPQRGGRWPGEMRRGGIVRQTMGGQRRNNRSPNLPGNHLGPIRQQNRNINGANW</sequence>
<evidence type="ECO:0000313" key="4">
    <source>
        <dbReference type="Proteomes" id="UP000694557"/>
    </source>
</evidence>
<feature type="region of interest" description="Disordered" evidence="2">
    <location>
        <begin position="151"/>
        <end position="339"/>
    </location>
</feature>
<feature type="compositionally biased region" description="Acidic residues" evidence="2">
    <location>
        <begin position="505"/>
        <end position="517"/>
    </location>
</feature>
<feature type="compositionally biased region" description="Basic and acidic residues" evidence="2">
    <location>
        <begin position="309"/>
        <end position="319"/>
    </location>
</feature>
<protein>
    <submittedName>
        <fullName evidence="3">Uncharacterized protein</fullName>
    </submittedName>
</protein>
<reference evidence="3" key="1">
    <citation type="submission" date="2025-08" db="UniProtKB">
        <authorList>
            <consortium name="Ensembl"/>
        </authorList>
    </citation>
    <scope>IDENTIFICATION</scope>
</reference>
<keyword evidence="4" id="KW-1185">Reference proteome</keyword>
<gene>
    <name evidence="3" type="primary">LOC109909901</name>
</gene>
<name>A0A8C7LEB6_ONCKI</name>
<dbReference type="PANTHER" id="PTHR15268">
    <property type="entry name" value="THRAP3/BCLAF1"/>
    <property type="match status" value="1"/>
</dbReference>
<feature type="compositionally biased region" description="Basic and acidic residues" evidence="2">
    <location>
        <begin position="270"/>
        <end position="302"/>
    </location>
</feature>